<comment type="caution">
    <text evidence="2">The sequence shown here is derived from an EMBL/GenBank/DDBJ whole genome shotgun (WGS) entry which is preliminary data.</text>
</comment>
<evidence type="ECO:0000313" key="3">
    <source>
        <dbReference type="EMBL" id="KAK8858336.1"/>
    </source>
</evidence>
<dbReference type="EMBL" id="JAPFFF010000019">
    <property type="protein sequence ID" value="KAK8858336.1"/>
    <property type="molecule type" value="Genomic_DNA"/>
</dbReference>
<organism evidence="2 4">
    <name type="scientific">Tritrichomonas musculus</name>
    <dbReference type="NCBI Taxonomy" id="1915356"/>
    <lineage>
        <taxon>Eukaryota</taxon>
        <taxon>Metamonada</taxon>
        <taxon>Parabasalia</taxon>
        <taxon>Tritrichomonadida</taxon>
        <taxon>Tritrichomonadidae</taxon>
        <taxon>Tritrichomonas</taxon>
    </lineage>
</organism>
<feature type="region of interest" description="Disordered" evidence="1">
    <location>
        <begin position="1"/>
        <end position="22"/>
    </location>
</feature>
<reference evidence="2 4" key="1">
    <citation type="submission" date="2024-04" db="EMBL/GenBank/DDBJ databases">
        <title>Tritrichomonas musculus Genome.</title>
        <authorList>
            <person name="Alves-Ferreira E."/>
            <person name="Grigg M."/>
            <person name="Lorenzi H."/>
            <person name="Galac M."/>
        </authorList>
    </citation>
    <scope>NUCLEOTIDE SEQUENCE [LARGE SCALE GENOMIC DNA]</scope>
    <source>
        <strain evidence="2 4">EAF2021</strain>
    </source>
</reference>
<keyword evidence="4" id="KW-1185">Reference proteome</keyword>
<evidence type="ECO:0000256" key="1">
    <source>
        <dbReference type="SAM" id="MobiDB-lite"/>
    </source>
</evidence>
<protein>
    <submittedName>
        <fullName evidence="2">Uncharacterized protein</fullName>
    </submittedName>
</protein>
<evidence type="ECO:0000313" key="2">
    <source>
        <dbReference type="EMBL" id="KAK8835103.1"/>
    </source>
</evidence>
<feature type="compositionally biased region" description="Basic and acidic residues" evidence="1">
    <location>
        <begin position="1"/>
        <end position="10"/>
    </location>
</feature>
<accession>A0ABR2GMF8</accession>
<dbReference type="EMBL" id="JAPFFF010000236">
    <property type="protein sequence ID" value="KAK8835103.1"/>
    <property type="molecule type" value="Genomic_DNA"/>
</dbReference>
<dbReference type="Proteomes" id="UP001470230">
    <property type="component" value="Unassembled WGS sequence"/>
</dbReference>
<gene>
    <name evidence="3" type="ORF">M9Y10_013439</name>
    <name evidence="2" type="ORF">M9Y10_018092</name>
</gene>
<name>A0ABR2GMF8_9EUKA</name>
<sequence length="158" mass="18804">MSIDNEHEYDNDNESESDNEDSVQMFYDALQDNDLKKVRMLIRTKPELQKLNPKLLNKEYPLENYKFTSRSGNLVLLSSKSDSERKSFTHEQQKINEKYDDFRDSQLILNNQLINEYNEIFSRFNKLCVRIADIEQRLTSHANTINQVVRFINSFQVE</sequence>
<proteinExistence type="predicted"/>
<feature type="compositionally biased region" description="Acidic residues" evidence="1">
    <location>
        <begin position="11"/>
        <end position="21"/>
    </location>
</feature>
<evidence type="ECO:0000313" key="4">
    <source>
        <dbReference type="Proteomes" id="UP001470230"/>
    </source>
</evidence>